<proteinExistence type="predicted"/>
<dbReference type="Pfam" id="PF06475">
    <property type="entry name" value="Glycolipid_bind"/>
    <property type="match status" value="1"/>
</dbReference>
<dbReference type="PATRIC" id="fig|220754.4.peg.3667"/>
<comment type="caution">
    <text evidence="1">The sequence shown here is derived from an EMBL/GenBank/DDBJ whole genome shotgun (WGS) entry which is preliminary data.</text>
</comment>
<dbReference type="EMBL" id="JXRR01000022">
    <property type="protein sequence ID" value="KIL43254.1"/>
    <property type="molecule type" value="Genomic_DNA"/>
</dbReference>
<name>A0A0C2RN90_9BACL</name>
<evidence type="ECO:0008006" key="3">
    <source>
        <dbReference type="Google" id="ProtNLM"/>
    </source>
</evidence>
<protein>
    <recommendedName>
        <fullName evidence="3">Glycolipid-binding domain-containing protein</fullName>
    </recommendedName>
</protein>
<dbReference type="RefSeq" id="WP_041061655.1">
    <property type="nucleotide sequence ID" value="NZ_JXRR01000022.1"/>
</dbReference>
<dbReference type="OrthoDB" id="9814791at2"/>
<gene>
    <name evidence="1" type="ORF">KR50_36570</name>
</gene>
<sequence length="177" mass="20539">MKKIIWKNLETKCREEAYLTQTDTAIRFKSTVYGSEDSSPITYDLQLDRHWETKRVEINNGEKTLTLSSNGRGSWLKDGESLEDMKGAVDIDISATPFSNSLPINRFFWEAGQKRKLEVLYIEMPALTCEKVEQMYTFTGEQGGKRSFLYQCRDYETTIFVDQDGLVVEYPEAFKRI</sequence>
<keyword evidence="2" id="KW-1185">Reference proteome</keyword>
<evidence type="ECO:0000313" key="1">
    <source>
        <dbReference type="EMBL" id="KIL43254.1"/>
    </source>
</evidence>
<dbReference type="SUPFAM" id="SSF159275">
    <property type="entry name" value="PA1994-like"/>
    <property type="match status" value="1"/>
</dbReference>
<dbReference type="Proteomes" id="UP000031972">
    <property type="component" value="Unassembled WGS sequence"/>
</dbReference>
<accession>A0A0C2RN90</accession>
<evidence type="ECO:0000313" key="2">
    <source>
        <dbReference type="Proteomes" id="UP000031972"/>
    </source>
</evidence>
<reference evidence="1 2" key="1">
    <citation type="submission" date="2015-01" db="EMBL/GenBank/DDBJ databases">
        <title>Jeotgalibacillus campisalis genome sequencing.</title>
        <authorList>
            <person name="Goh K.M."/>
            <person name="Chan K.-G."/>
            <person name="Yaakop A.S."/>
            <person name="Ee R."/>
            <person name="Gan H.M."/>
            <person name="Chan C.S."/>
        </authorList>
    </citation>
    <scope>NUCLEOTIDE SEQUENCE [LARGE SCALE GENOMIC DNA]</scope>
    <source>
        <strain evidence="1 2">SF-57</strain>
    </source>
</reference>
<organism evidence="1 2">
    <name type="scientific">Jeotgalibacillus campisalis</name>
    <dbReference type="NCBI Taxonomy" id="220754"/>
    <lineage>
        <taxon>Bacteria</taxon>
        <taxon>Bacillati</taxon>
        <taxon>Bacillota</taxon>
        <taxon>Bacilli</taxon>
        <taxon>Bacillales</taxon>
        <taxon>Caryophanaceae</taxon>
        <taxon>Jeotgalibacillus</taxon>
    </lineage>
</organism>
<dbReference type="InterPro" id="IPR009467">
    <property type="entry name" value="Glycolipid-bd_prot_put"/>
</dbReference>
<dbReference type="AlphaFoldDB" id="A0A0C2RN90"/>